<gene>
    <name evidence="1" type="ordered locus">HP15_p187g63</name>
</gene>
<dbReference type="Proteomes" id="UP000007077">
    <property type="component" value="Plasmid pHP-187"/>
</dbReference>
<organism evidence="1 2">
    <name type="scientific">Marinobacter adhaerens (strain DSM 23420 / HP15)</name>
    <dbReference type="NCBI Taxonomy" id="225937"/>
    <lineage>
        <taxon>Bacteria</taxon>
        <taxon>Pseudomonadati</taxon>
        <taxon>Pseudomonadota</taxon>
        <taxon>Gammaproteobacteria</taxon>
        <taxon>Pseudomonadales</taxon>
        <taxon>Marinobacteraceae</taxon>
        <taxon>Marinobacter</taxon>
    </lineage>
</organism>
<name>E4PS25_MARAH</name>
<proteinExistence type="predicted"/>
<reference evidence="2" key="2">
    <citation type="submission" date="2010-02" db="EMBL/GenBank/DDBJ databases">
        <title>Complete genome sequence of Marinobacter adhaerens type strain (HP15).</title>
        <authorList>
            <person name="Gaerdes A.A.M."/>
            <person name="Kaeppel E."/>
            <person name="Shezad A."/>
            <person name="Seebah S."/>
            <person name="Teeling H."/>
            <person name="Yarza P."/>
            <person name="Gloeckner F.O."/>
            <person name="Ullrich M.S."/>
        </authorList>
    </citation>
    <scope>NUCLEOTIDE SEQUENCE [LARGE SCALE GENOMIC DNA]</scope>
    <source>
        <strain evidence="2">DSM 23420 / HP15</strain>
        <plasmid evidence="2">Plasmid pHP-187</plasmid>
    </source>
</reference>
<dbReference type="EMBL" id="CP001980">
    <property type="protein sequence ID" value="ADQ00060.1"/>
    <property type="molecule type" value="Genomic_DNA"/>
</dbReference>
<reference evidence="1 2" key="1">
    <citation type="journal article" date="2010" name="Stand. Genomic Sci.">
        <title>Complete genome sequence of Marinobacter adhaerens type strain (HP15), a diatom-interacting marine microorganism.</title>
        <authorList>
            <person name="Gardes A."/>
            <person name="Kaeppel E."/>
            <person name="Shehzad A."/>
            <person name="Seebah S."/>
            <person name="Teeling H."/>
            <person name="Yarza P."/>
            <person name="Glockner F.O."/>
            <person name="Grossart H.P."/>
            <person name="Ullrich M.S."/>
        </authorList>
    </citation>
    <scope>NUCLEOTIDE SEQUENCE [LARGE SCALE GENOMIC DNA]</scope>
    <source>
        <strain evidence="2">DSM 23420 / HP15</strain>
        <plasmid evidence="2">Plasmid pHP-187</plasmid>
    </source>
</reference>
<dbReference type="HOGENOM" id="CLU_3329822_0_0_6"/>
<accession>E4PS25</accession>
<evidence type="ECO:0000313" key="1">
    <source>
        <dbReference type="EMBL" id="ADQ00060.1"/>
    </source>
</evidence>
<geneLocation type="plasmid" evidence="1 2">
    <name>pHP-187</name>
</geneLocation>
<dbReference type="PATRIC" id="fig|225937.3.peg.4292"/>
<sequence>MISLLGASLFGGLLALLLALVGRKRLALWFGILALLWL</sequence>
<dbReference type="AlphaFoldDB" id="E4PS25"/>
<dbReference type="KEGG" id="mad:HP15_p187g63"/>
<evidence type="ECO:0000313" key="2">
    <source>
        <dbReference type="Proteomes" id="UP000007077"/>
    </source>
</evidence>
<keyword evidence="1" id="KW-0614">Plasmid</keyword>
<protein>
    <submittedName>
        <fullName evidence="1">Secreted protein</fullName>
    </submittedName>
</protein>